<gene>
    <name evidence="1" type="ORF">ECRASSUSDP1_LOCUS24000</name>
</gene>
<dbReference type="EMBL" id="CAMPGE010024704">
    <property type="protein sequence ID" value="CAI2382525.1"/>
    <property type="molecule type" value="Genomic_DNA"/>
</dbReference>
<dbReference type="AlphaFoldDB" id="A0AAD1Y268"/>
<proteinExistence type="predicted"/>
<evidence type="ECO:0000313" key="1">
    <source>
        <dbReference type="EMBL" id="CAI2382525.1"/>
    </source>
</evidence>
<accession>A0AAD1Y268</accession>
<reference evidence="1" key="1">
    <citation type="submission" date="2023-07" db="EMBL/GenBank/DDBJ databases">
        <authorList>
            <consortium name="AG Swart"/>
            <person name="Singh M."/>
            <person name="Singh A."/>
            <person name="Seah K."/>
            <person name="Emmerich C."/>
        </authorList>
    </citation>
    <scope>NUCLEOTIDE SEQUENCE</scope>
    <source>
        <strain evidence="1">DP1</strain>
    </source>
</reference>
<organism evidence="1 2">
    <name type="scientific">Euplotes crassus</name>
    <dbReference type="NCBI Taxonomy" id="5936"/>
    <lineage>
        <taxon>Eukaryota</taxon>
        <taxon>Sar</taxon>
        <taxon>Alveolata</taxon>
        <taxon>Ciliophora</taxon>
        <taxon>Intramacronucleata</taxon>
        <taxon>Spirotrichea</taxon>
        <taxon>Hypotrichia</taxon>
        <taxon>Euplotida</taxon>
        <taxon>Euplotidae</taxon>
        <taxon>Moneuplotes</taxon>
    </lineage>
</organism>
<evidence type="ECO:0000313" key="2">
    <source>
        <dbReference type="Proteomes" id="UP001295684"/>
    </source>
</evidence>
<protein>
    <submittedName>
        <fullName evidence="1">Uncharacterized protein</fullName>
    </submittedName>
</protein>
<keyword evidence="2" id="KW-1185">Reference proteome</keyword>
<comment type="caution">
    <text evidence="1">The sequence shown here is derived from an EMBL/GenBank/DDBJ whole genome shotgun (WGS) entry which is preliminary data.</text>
</comment>
<dbReference type="Proteomes" id="UP001295684">
    <property type="component" value="Unassembled WGS sequence"/>
</dbReference>
<sequence>MTDNLINGPEEEIEYFNLGKKYKQFTQKGGVEFLQRFLTSISKQCILNKNFLKNLCEENKSSIKDHGTDPDKVLKRITSIKIKRKGLAKRDISMPKELEFLLKMIKKGRIEFQGKDTFALLQLCKVFVFLNRYLQRSYVK</sequence>
<name>A0AAD1Y268_EUPCR</name>